<feature type="compositionally biased region" description="Basic and acidic residues" evidence="1">
    <location>
        <begin position="542"/>
        <end position="562"/>
    </location>
</feature>
<keyword evidence="4" id="KW-1185">Reference proteome</keyword>
<feature type="compositionally biased region" description="Acidic residues" evidence="1">
    <location>
        <begin position="443"/>
        <end position="452"/>
    </location>
</feature>
<dbReference type="Proteomes" id="UP001628156">
    <property type="component" value="Unassembled WGS sequence"/>
</dbReference>
<gene>
    <name evidence="3" type="ORF">ENUP19_0275G0006</name>
</gene>
<feature type="region of interest" description="Disordered" evidence="1">
    <location>
        <begin position="542"/>
        <end position="598"/>
    </location>
</feature>
<dbReference type="SUPFAM" id="SSF47576">
    <property type="entry name" value="Calponin-homology domain, CH-domain"/>
    <property type="match status" value="1"/>
</dbReference>
<feature type="region of interest" description="Disordered" evidence="1">
    <location>
        <begin position="430"/>
        <end position="463"/>
    </location>
</feature>
<accession>A0ABQ0DTE1</accession>
<feature type="region of interest" description="Disordered" evidence="1">
    <location>
        <begin position="332"/>
        <end position="415"/>
    </location>
</feature>
<dbReference type="InterPro" id="IPR006571">
    <property type="entry name" value="TLDc_dom"/>
</dbReference>
<feature type="compositionally biased region" description="Acidic residues" evidence="1">
    <location>
        <begin position="335"/>
        <end position="344"/>
    </location>
</feature>
<feature type="region of interest" description="Disordered" evidence="1">
    <location>
        <begin position="494"/>
        <end position="522"/>
    </location>
</feature>
<feature type="compositionally biased region" description="Basic and acidic residues" evidence="1">
    <location>
        <begin position="345"/>
        <end position="367"/>
    </location>
</feature>
<reference evidence="3 4" key="1">
    <citation type="journal article" date="2019" name="PLoS Negl. Trop. Dis.">
        <title>Whole genome sequencing of Entamoeba nuttalli reveals mammalian host-related molecular signatures and a novel octapeptide-repeat surface protein.</title>
        <authorList>
            <person name="Tanaka M."/>
            <person name="Makiuchi T."/>
            <person name="Komiyama T."/>
            <person name="Shiina T."/>
            <person name="Osaki K."/>
            <person name="Tachibana H."/>
        </authorList>
    </citation>
    <scope>NUCLEOTIDE SEQUENCE [LARGE SCALE GENOMIC DNA]</scope>
    <source>
        <strain evidence="3 4">P19-061405</strain>
    </source>
</reference>
<protein>
    <recommendedName>
        <fullName evidence="2">TLDc domain-containing protein</fullName>
    </recommendedName>
</protein>
<evidence type="ECO:0000259" key="2">
    <source>
        <dbReference type="Pfam" id="PF07534"/>
    </source>
</evidence>
<evidence type="ECO:0000313" key="3">
    <source>
        <dbReference type="EMBL" id="GAB1226110.1"/>
    </source>
</evidence>
<name>A0ABQ0DTE1_9EUKA</name>
<proteinExistence type="predicted"/>
<feature type="domain" description="TLDc" evidence="2">
    <location>
        <begin position="615"/>
        <end position="769"/>
    </location>
</feature>
<feature type="compositionally biased region" description="Polar residues" evidence="1">
    <location>
        <begin position="406"/>
        <end position="415"/>
    </location>
</feature>
<feature type="compositionally biased region" description="Polar residues" evidence="1">
    <location>
        <begin position="381"/>
        <end position="394"/>
    </location>
</feature>
<organism evidence="3 4">
    <name type="scientific">Entamoeba nuttalli</name>
    <dbReference type="NCBI Taxonomy" id="412467"/>
    <lineage>
        <taxon>Eukaryota</taxon>
        <taxon>Amoebozoa</taxon>
        <taxon>Evosea</taxon>
        <taxon>Archamoebae</taxon>
        <taxon>Mastigamoebida</taxon>
        <taxon>Entamoebidae</taxon>
        <taxon>Entamoeba</taxon>
    </lineage>
</organism>
<dbReference type="Gene3D" id="1.10.418.10">
    <property type="entry name" value="Calponin-like domain"/>
    <property type="match status" value="1"/>
</dbReference>
<dbReference type="EMBL" id="BAAFRS010000275">
    <property type="protein sequence ID" value="GAB1226110.1"/>
    <property type="molecule type" value="Genomic_DNA"/>
</dbReference>
<evidence type="ECO:0000256" key="1">
    <source>
        <dbReference type="SAM" id="MobiDB-lite"/>
    </source>
</evidence>
<feature type="compositionally biased region" description="Polar residues" evidence="1">
    <location>
        <begin position="574"/>
        <end position="589"/>
    </location>
</feature>
<dbReference type="InterPro" id="IPR036872">
    <property type="entry name" value="CH_dom_sf"/>
</dbReference>
<sequence length="775" mass="90755">MSTWVEIQKEAVEKWVESVMEKKTLLNEIGGFDIIKFLEKVSSVKCQTTRAKVVRTKFDQMEIAEKALEFGKSLHLRCDSIEVSHIIYHNEKMLLSFFISIATKFVPLGRVHMRSVNEWVKEMTQLPIQNFKTDWRDGYAMKFIFADDHPFELFSQFGITQVIQEQNLGKDEFAMMLQVALIYCKKEEIEKYRFNKPDINKIMTEKFEERKIKLRSEGVFDESQWAPVKVNTEIKTSIVTPPLPEEENPVLEINEMESKTSTNEPFSDESTETSIELEKQKVEELQVVEEQKDIKELYNINKEEENRVEENNQNEDVIIENDYKLEEEYENKINEEEDETEEEKENQRADAEVIDEEKIQLKEEEKNMNNITEEELEDKSQPLSSYINTSSSESQSEKEGLLIKTPTLSTDDNSQEEIINTFDKESLHISIAKSESESKESEVEGQENELENIQEGPTEKLKESIEQEELIESNTTPKIQEDIQNEIVVEEIQEETTTSIEDEKSETSNSNSFMLFGERKEENDPEIPKKLIIVGRPNDLIKEPDYEEEKPPINEKEEESIKTEQVNDPIKTETPLNISENDHQTNTSEKQCKEEEERNDEIKIIEEYKDTFNNWIRMTHYSIVYNSSKDGLTAISFNNKVEEKNNIMILVITKEGYSFGCFNRKQIPKAPKKGYKYIKNDKDFFVFSLHSKKLKQPVMIQRKKKGKSLCIWYSSCRVYAFTVKRFMRITNEIGKSHFISKLFTKEYKDITKKGTTLFTGENEFSIDKVLAIQWS</sequence>
<comment type="caution">
    <text evidence="3">The sequence shown here is derived from an EMBL/GenBank/DDBJ whole genome shotgun (WGS) entry which is preliminary data.</text>
</comment>
<dbReference type="Pfam" id="PF07534">
    <property type="entry name" value="TLD"/>
    <property type="match status" value="1"/>
</dbReference>
<evidence type="ECO:0000313" key="4">
    <source>
        <dbReference type="Proteomes" id="UP001628156"/>
    </source>
</evidence>